<sequence length="18" mass="2252">MNYMSTLEHCYCFFICFV</sequence>
<protein>
    <submittedName>
        <fullName evidence="1">Uncharacterized protein</fullName>
    </submittedName>
</protein>
<evidence type="ECO:0000313" key="1">
    <source>
        <dbReference type="EMBL" id="JAH12712.1"/>
    </source>
</evidence>
<dbReference type="AlphaFoldDB" id="A0A0E9Q845"/>
<reference evidence="1" key="1">
    <citation type="submission" date="2014-11" db="EMBL/GenBank/DDBJ databases">
        <authorList>
            <person name="Amaro Gonzalez C."/>
        </authorList>
    </citation>
    <scope>NUCLEOTIDE SEQUENCE</scope>
</reference>
<accession>A0A0E9Q845</accession>
<proteinExistence type="predicted"/>
<name>A0A0E9Q845_ANGAN</name>
<organism evidence="1">
    <name type="scientific">Anguilla anguilla</name>
    <name type="common">European freshwater eel</name>
    <name type="synonym">Muraena anguilla</name>
    <dbReference type="NCBI Taxonomy" id="7936"/>
    <lineage>
        <taxon>Eukaryota</taxon>
        <taxon>Metazoa</taxon>
        <taxon>Chordata</taxon>
        <taxon>Craniata</taxon>
        <taxon>Vertebrata</taxon>
        <taxon>Euteleostomi</taxon>
        <taxon>Actinopterygii</taxon>
        <taxon>Neopterygii</taxon>
        <taxon>Teleostei</taxon>
        <taxon>Anguilliformes</taxon>
        <taxon>Anguillidae</taxon>
        <taxon>Anguilla</taxon>
    </lineage>
</organism>
<reference evidence="1" key="2">
    <citation type="journal article" date="2015" name="Fish Shellfish Immunol.">
        <title>Early steps in the European eel (Anguilla anguilla)-Vibrio vulnificus interaction in the gills: Role of the RtxA13 toxin.</title>
        <authorList>
            <person name="Callol A."/>
            <person name="Pajuelo D."/>
            <person name="Ebbesson L."/>
            <person name="Teles M."/>
            <person name="MacKenzie S."/>
            <person name="Amaro C."/>
        </authorList>
    </citation>
    <scope>NUCLEOTIDE SEQUENCE</scope>
</reference>
<dbReference type="EMBL" id="GBXM01095865">
    <property type="protein sequence ID" value="JAH12712.1"/>
    <property type="molecule type" value="Transcribed_RNA"/>
</dbReference>